<keyword evidence="2" id="KW-1185">Reference proteome</keyword>
<evidence type="ECO:0000313" key="2">
    <source>
        <dbReference type="Proteomes" id="UP001732700"/>
    </source>
</evidence>
<reference evidence="1" key="2">
    <citation type="submission" date="2025-09" db="UniProtKB">
        <authorList>
            <consortium name="EnsemblPlants"/>
        </authorList>
    </citation>
    <scope>IDENTIFICATION</scope>
</reference>
<dbReference type="Proteomes" id="UP001732700">
    <property type="component" value="Chromosome 2D"/>
</dbReference>
<sequence length="374" mass="42497">MPFVLLWMIWIFMLIGGVDLGCSIIRLIILASPFVMSNWVLSSVQLIVNHMWPSWLLPLLQGNWSSIGQPPTVVEQSVDNGDPGLAENLISVEDYLDQYPAMMVHPTYHFQIPTREGLNLWQGFLNIVLNAYEGNESYAGTFTEEHLMMSGSECRIEMEPTYPATFENLLLDLAQLATLLIVYFGTPNLLPPRCIQEVYSAMTTPRLGAVPAPSAQQLEIFLKFMRNLPGLKPVRKNNTFLSKVFQARRGMGTIPKATVDAAIAQVVVATNWMYTIHGLGYVILTRTVNYRKYNPHNTVPVYGQGAEEFFRFLRNVFEHGGDLDDNGREMVWDMEDLDYIVAEFFSDKMAELVWHLVMGVDMTGRLSHAWDDYQ</sequence>
<name>A0ACD5V0T6_AVESA</name>
<evidence type="ECO:0000313" key="1">
    <source>
        <dbReference type="EnsemblPlants" id="AVESA.00010b.r2.2DG0355790.1.CDS"/>
    </source>
</evidence>
<proteinExistence type="predicted"/>
<reference evidence="1" key="1">
    <citation type="submission" date="2021-05" db="EMBL/GenBank/DDBJ databases">
        <authorList>
            <person name="Scholz U."/>
            <person name="Mascher M."/>
            <person name="Fiebig A."/>
        </authorList>
    </citation>
    <scope>NUCLEOTIDE SEQUENCE [LARGE SCALE GENOMIC DNA]</scope>
</reference>
<protein>
    <submittedName>
        <fullName evidence="1">Uncharacterized protein</fullName>
    </submittedName>
</protein>
<dbReference type="EnsemblPlants" id="AVESA.00010b.r2.2DG0355790.1">
    <property type="protein sequence ID" value="AVESA.00010b.r2.2DG0355790.1.CDS"/>
    <property type="gene ID" value="AVESA.00010b.r2.2DG0355790"/>
</dbReference>
<accession>A0ACD5V0T6</accession>
<organism evidence="1 2">
    <name type="scientific">Avena sativa</name>
    <name type="common">Oat</name>
    <dbReference type="NCBI Taxonomy" id="4498"/>
    <lineage>
        <taxon>Eukaryota</taxon>
        <taxon>Viridiplantae</taxon>
        <taxon>Streptophyta</taxon>
        <taxon>Embryophyta</taxon>
        <taxon>Tracheophyta</taxon>
        <taxon>Spermatophyta</taxon>
        <taxon>Magnoliopsida</taxon>
        <taxon>Liliopsida</taxon>
        <taxon>Poales</taxon>
        <taxon>Poaceae</taxon>
        <taxon>BOP clade</taxon>
        <taxon>Pooideae</taxon>
        <taxon>Poodae</taxon>
        <taxon>Poeae</taxon>
        <taxon>Poeae Chloroplast Group 1 (Aveneae type)</taxon>
        <taxon>Aveninae</taxon>
        <taxon>Avena</taxon>
    </lineage>
</organism>